<dbReference type="EMBL" id="BDOQ01000008">
    <property type="protein sequence ID" value="GBG14534.1"/>
    <property type="molecule type" value="Genomic_DNA"/>
</dbReference>
<gene>
    <name evidence="1" type="ORF">NMK_2133</name>
</gene>
<dbReference type="AlphaFoldDB" id="A0A2R5FD35"/>
<organism evidence="1 2">
    <name type="scientific">Novimethylophilus kurashikiensis</name>
    <dbReference type="NCBI Taxonomy" id="1825523"/>
    <lineage>
        <taxon>Bacteria</taxon>
        <taxon>Pseudomonadati</taxon>
        <taxon>Pseudomonadota</taxon>
        <taxon>Betaproteobacteria</taxon>
        <taxon>Nitrosomonadales</taxon>
        <taxon>Methylophilaceae</taxon>
        <taxon>Novimethylophilus</taxon>
    </lineage>
</organism>
<proteinExistence type="predicted"/>
<protein>
    <submittedName>
        <fullName evidence="1">NADH-quinone oxidoreductase</fullName>
    </submittedName>
</protein>
<dbReference type="Proteomes" id="UP000245081">
    <property type="component" value="Unassembled WGS sequence"/>
</dbReference>
<reference evidence="1 2" key="1">
    <citation type="journal article" date="2018" name="Environ. Microbiol.">
        <title>Isolation and genomic characterization of Novimethylophilus kurashikiensis gen. nov. sp. nov., a new lanthanide-dependent methylotrophic species of Methylophilaceae.</title>
        <authorList>
            <person name="Lv H."/>
            <person name="Sahin N."/>
            <person name="Tani A."/>
        </authorList>
    </citation>
    <scope>NUCLEOTIDE SEQUENCE [LARGE SCALE GENOMIC DNA]</scope>
    <source>
        <strain evidence="1 2">La2-4</strain>
    </source>
</reference>
<sequence length="160" mass="17769">MPKGRGLNDSVKEQLLVPAPHPATPILNPSTGTHEFGRFPEINSRHVKFPAGPIVLRHGQHRGPNSGFGLVHIWKEHFPVHDSVDQASSHVIGFIQNILRPGSKIHYESELGRRANRPLVWRNREGTAILELREDTDGPVYSIVTAFRSRGPVGFQIGSL</sequence>
<evidence type="ECO:0000313" key="1">
    <source>
        <dbReference type="EMBL" id="GBG14534.1"/>
    </source>
</evidence>
<name>A0A2R5FD35_9PROT</name>
<evidence type="ECO:0000313" key="2">
    <source>
        <dbReference type="Proteomes" id="UP000245081"/>
    </source>
</evidence>
<comment type="caution">
    <text evidence="1">The sequence shown here is derived from an EMBL/GenBank/DDBJ whole genome shotgun (WGS) entry which is preliminary data.</text>
</comment>
<accession>A0A2R5FD35</accession>
<keyword evidence="2" id="KW-1185">Reference proteome</keyword>